<dbReference type="Proteomes" id="UP000295818">
    <property type="component" value="Unassembled WGS sequence"/>
</dbReference>
<dbReference type="PANTHER" id="PTHR13812">
    <property type="entry name" value="KETIMINE REDUCTASE MU-CRYSTALLIN"/>
    <property type="match status" value="1"/>
</dbReference>
<dbReference type="SUPFAM" id="SSF51735">
    <property type="entry name" value="NAD(P)-binding Rossmann-fold domains"/>
    <property type="match status" value="1"/>
</dbReference>
<keyword evidence="2" id="KW-1185">Reference proteome</keyword>
<dbReference type="Gene3D" id="3.40.50.720">
    <property type="entry name" value="NAD(P)-binding Rossmann-like Domain"/>
    <property type="match status" value="1"/>
</dbReference>
<dbReference type="Pfam" id="PF02423">
    <property type="entry name" value="OCD_Mu_crystall"/>
    <property type="match status" value="1"/>
</dbReference>
<gene>
    <name evidence="1" type="ORF">EV644_13417</name>
</gene>
<organism evidence="1 2">
    <name type="scientific">Kribbella orskensis</name>
    <dbReference type="NCBI Taxonomy" id="2512216"/>
    <lineage>
        <taxon>Bacteria</taxon>
        <taxon>Bacillati</taxon>
        <taxon>Actinomycetota</taxon>
        <taxon>Actinomycetes</taxon>
        <taxon>Propionibacteriales</taxon>
        <taxon>Kribbellaceae</taxon>
        <taxon>Kribbella</taxon>
    </lineage>
</organism>
<accession>A0ABY2B7J2</accession>
<dbReference type="PANTHER" id="PTHR13812:SF19">
    <property type="entry name" value="KETIMINE REDUCTASE MU-CRYSTALLIN"/>
    <property type="match status" value="1"/>
</dbReference>
<sequence>MNAPPHLDAGRIYRLAPFEEVVAELRKTFATGPSIAPSQFVALSNDSGSASGSGLGSGNLLVMPAVVGRFAGVNAMTVRSSGHQGLYVLFGDGGAVVATLDGAALTARRTPAVSALVTDALARHDVRRLAVFGTGVQAREHVRAMRWIRPSLEQIDVVGREPEATERFVAMLRGEGHPAVAASAADASSADLICTCTSSPEPVLISEKVSPGTHINAVGSYQREVGEVLLGRAQVVDDLVALARGEVLRNDELTIFLSVGTGVEDLVVATLAARNAGLVDG</sequence>
<protein>
    <submittedName>
        <fullName evidence="1">Ornithine cyclodeaminase/alanine dehydrogenase-like protein (Mu-crystallin family)</fullName>
    </submittedName>
</protein>
<evidence type="ECO:0000313" key="2">
    <source>
        <dbReference type="Proteomes" id="UP000295818"/>
    </source>
</evidence>
<name>A0ABY2B7J2_9ACTN</name>
<comment type="caution">
    <text evidence="1">The sequence shown here is derived from an EMBL/GenBank/DDBJ whole genome shotgun (WGS) entry which is preliminary data.</text>
</comment>
<reference evidence="1 2" key="1">
    <citation type="journal article" date="2015" name="Stand. Genomic Sci.">
        <title>Genomic Encyclopedia of Bacterial and Archaeal Type Strains, Phase III: the genomes of soil and plant-associated and newly described type strains.</title>
        <authorList>
            <person name="Whitman W.B."/>
            <person name="Woyke T."/>
            <person name="Klenk H.P."/>
            <person name="Zhou Y."/>
            <person name="Lilburn T.G."/>
            <person name="Beck B.J."/>
            <person name="De Vos P."/>
            <person name="Vandamme P."/>
            <person name="Eisen J.A."/>
            <person name="Garrity G."/>
            <person name="Hugenholtz P."/>
            <person name="Kyrpides N.C."/>
        </authorList>
    </citation>
    <scope>NUCLEOTIDE SEQUENCE [LARGE SCALE GENOMIC DNA]</scope>
    <source>
        <strain evidence="1 2">VKM Ac-2538</strain>
    </source>
</reference>
<dbReference type="RefSeq" id="WP_132196579.1">
    <property type="nucleotide sequence ID" value="NZ_SLWM01000034.1"/>
</dbReference>
<dbReference type="InterPro" id="IPR036291">
    <property type="entry name" value="NAD(P)-bd_dom_sf"/>
</dbReference>
<evidence type="ECO:0000313" key="1">
    <source>
        <dbReference type="EMBL" id="TCO10269.1"/>
    </source>
</evidence>
<proteinExistence type="predicted"/>
<dbReference type="InterPro" id="IPR003462">
    <property type="entry name" value="ODC_Mu_crystall"/>
</dbReference>
<dbReference type="EMBL" id="SLWM01000034">
    <property type="protein sequence ID" value="TCO10269.1"/>
    <property type="molecule type" value="Genomic_DNA"/>
</dbReference>